<evidence type="ECO:0000256" key="2">
    <source>
        <dbReference type="ARBA" id="ARBA00023163"/>
    </source>
</evidence>
<proteinExistence type="predicted"/>
<dbReference type="GO" id="GO:0003700">
    <property type="term" value="F:DNA-binding transcription factor activity"/>
    <property type="evidence" value="ECO:0007669"/>
    <property type="project" value="TreeGrafter"/>
</dbReference>
<dbReference type="Gene3D" id="1.10.10.10">
    <property type="entry name" value="Winged helix-like DNA-binding domain superfamily/Winged helix DNA-binding domain"/>
    <property type="match status" value="1"/>
</dbReference>
<dbReference type="InterPro" id="IPR050707">
    <property type="entry name" value="HTH_MetabolicPath_Reg"/>
</dbReference>
<dbReference type="Pfam" id="PF09339">
    <property type="entry name" value="HTH_IclR"/>
    <property type="match status" value="1"/>
</dbReference>
<dbReference type="InterPro" id="IPR005471">
    <property type="entry name" value="Tscrpt_reg_IclR_N"/>
</dbReference>
<keyword evidence="2" id="KW-0804">Transcription</keyword>
<reference evidence="3 4" key="1">
    <citation type="submission" date="2017-12" db="EMBL/GenBank/DDBJ databases">
        <title>Isolation and characterization of estrogens degradatiion strain Microbacterium hominis SJTG1.</title>
        <authorList>
            <person name="Xiong W."/>
            <person name="Yin C."/>
            <person name="Zheng D."/>
            <person name="Liang R."/>
        </authorList>
    </citation>
    <scope>NUCLEOTIDE SEQUENCE [LARGE SCALE GENOMIC DNA]</scope>
    <source>
        <strain evidence="3 4">SJTG1</strain>
    </source>
</reference>
<dbReference type="PANTHER" id="PTHR30136">
    <property type="entry name" value="HELIX-TURN-HELIX TRANSCRIPTIONAL REGULATOR, ICLR FAMILY"/>
    <property type="match status" value="1"/>
</dbReference>
<keyword evidence="1" id="KW-0805">Transcription regulation</keyword>
<organism evidence="3 4">
    <name type="scientific">Microbacterium hominis</name>
    <dbReference type="NCBI Taxonomy" id="162426"/>
    <lineage>
        <taxon>Bacteria</taxon>
        <taxon>Bacillati</taxon>
        <taxon>Actinomycetota</taxon>
        <taxon>Actinomycetes</taxon>
        <taxon>Micrococcales</taxon>
        <taxon>Microbacteriaceae</taxon>
        <taxon>Microbacterium</taxon>
    </lineage>
</organism>
<evidence type="ECO:0000313" key="4">
    <source>
        <dbReference type="Proteomes" id="UP000233276"/>
    </source>
</evidence>
<dbReference type="AlphaFoldDB" id="A0A2K9DP05"/>
<dbReference type="InterPro" id="IPR036388">
    <property type="entry name" value="WH-like_DNA-bd_sf"/>
</dbReference>
<accession>A0A2K9DP05</accession>
<dbReference type="Proteomes" id="UP000233276">
    <property type="component" value="Chromosome"/>
</dbReference>
<dbReference type="GO" id="GO:0045892">
    <property type="term" value="P:negative regulation of DNA-templated transcription"/>
    <property type="evidence" value="ECO:0007669"/>
    <property type="project" value="TreeGrafter"/>
</dbReference>
<sequence length="236" mass="24576">MAETRAGPSQPTLSARQPRAIHSALTVLEAVAELGAGVTARELSTRLALPRATTYRLLNLLVEDEYLVRTPDLSGFALGSKVAQLAAAAAPARLPTRAHDMVADARSTIRGGVHVAVYVDRRVQLLDEDPDFPFSDAVRLAREPERYALGALMLVAAGDSGPTATTAAAELARIGGVRRLDGGVAGFGCLAVPLRGADGGIAGALAFSGPRHRIVEADELLGRLTPVAEDVAPYVA</sequence>
<dbReference type="RefSeq" id="WP_101305794.1">
    <property type="nucleotide sequence ID" value="NZ_CP025299.1"/>
</dbReference>
<dbReference type="SUPFAM" id="SSF46785">
    <property type="entry name" value="Winged helix' DNA-binding domain"/>
    <property type="match status" value="1"/>
</dbReference>
<dbReference type="InterPro" id="IPR036390">
    <property type="entry name" value="WH_DNA-bd_sf"/>
</dbReference>
<dbReference type="InterPro" id="IPR029016">
    <property type="entry name" value="GAF-like_dom_sf"/>
</dbReference>
<protein>
    <submittedName>
        <fullName evidence="3">Transcriptional regulator</fullName>
    </submittedName>
</protein>
<evidence type="ECO:0000313" key="3">
    <source>
        <dbReference type="EMBL" id="AUG28916.1"/>
    </source>
</evidence>
<name>A0A2K9DP05_9MICO</name>
<dbReference type="EMBL" id="CP025299">
    <property type="protein sequence ID" value="AUG28916.1"/>
    <property type="molecule type" value="Genomic_DNA"/>
</dbReference>
<dbReference type="PROSITE" id="PS51077">
    <property type="entry name" value="HTH_ICLR"/>
    <property type="match status" value="1"/>
</dbReference>
<dbReference type="SUPFAM" id="SSF55781">
    <property type="entry name" value="GAF domain-like"/>
    <property type="match status" value="1"/>
</dbReference>
<dbReference type="KEGG" id="mhos:CXR34_05145"/>
<dbReference type="SMART" id="SM00346">
    <property type="entry name" value="HTH_ICLR"/>
    <property type="match status" value="1"/>
</dbReference>
<dbReference type="GO" id="GO:0003677">
    <property type="term" value="F:DNA binding"/>
    <property type="evidence" value="ECO:0007669"/>
    <property type="project" value="InterPro"/>
</dbReference>
<dbReference type="Gene3D" id="3.30.450.40">
    <property type="match status" value="1"/>
</dbReference>
<evidence type="ECO:0000256" key="1">
    <source>
        <dbReference type="ARBA" id="ARBA00023015"/>
    </source>
</evidence>
<dbReference type="PANTHER" id="PTHR30136:SF24">
    <property type="entry name" value="HTH-TYPE TRANSCRIPTIONAL REPRESSOR ALLR"/>
    <property type="match status" value="1"/>
</dbReference>
<gene>
    <name evidence="3" type="ORF">CXR34_05145</name>
</gene>